<keyword evidence="1" id="KW-0472">Membrane</keyword>
<keyword evidence="1" id="KW-1133">Transmembrane helix</keyword>
<evidence type="ECO:0000256" key="1">
    <source>
        <dbReference type="SAM" id="Phobius"/>
    </source>
</evidence>
<keyword evidence="1" id="KW-0812">Transmembrane</keyword>
<dbReference type="EMBL" id="MN738823">
    <property type="protein sequence ID" value="QHT37986.1"/>
    <property type="molecule type" value="Genomic_DNA"/>
</dbReference>
<evidence type="ECO:0000313" key="2">
    <source>
        <dbReference type="EMBL" id="QHT37986.1"/>
    </source>
</evidence>
<name>A0A6C0F825_9ZZZZ</name>
<feature type="transmembrane region" description="Helical" evidence="1">
    <location>
        <begin position="59"/>
        <end position="78"/>
    </location>
</feature>
<protein>
    <submittedName>
        <fullName evidence="2">Uncharacterized protein</fullName>
    </submittedName>
</protein>
<accession>A0A6C0F825</accession>
<feature type="transmembrane region" description="Helical" evidence="1">
    <location>
        <begin position="30"/>
        <end position="47"/>
    </location>
</feature>
<dbReference type="AlphaFoldDB" id="A0A6C0F825"/>
<reference evidence="2" key="1">
    <citation type="journal article" date="2020" name="Nature">
        <title>Giant virus diversity and host interactions through global metagenomics.</title>
        <authorList>
            <person name="Schulz F."/>
            <person name="Roux S."/>
            <person name="Paez-Espino D."/>
            <person name="Jungbluth S."/>
            <person name="Walsh D.A."/>
            <person name="Denef V.J."/>
            <person name="McMahon K.D."/>
            <person name="Konstantinidis K.T."/>
            <person name="Eloe-Fadrosh E.A."/>
            <person name="Kyrpides N.C."/>
            <person name="Woyke T."/>
        </authorList>
    </citation>
    <scope>NUCLEOTIDE SEQUENCE</scope>
    <source>
        <strain evidence="2">GVMAG-S-ERX556049-19</strain>
    </source>
</reference>
<sequence length="116" mass="13858">MKCFTDTYYKTTDPKTEYKELFSMDVGKSILFHTFVYVAFLYMLQFISNMKIIESKHLFSLVLVLILIMVFGFIGRLMRSKSVYNKEMELHNDEEKALQKTKHLIDTGYFTWFFCS</sequence>
<proteinExistence type="predicted"/>
<organism evidence="2">
    <name type="scientific">viral metagenome</name>
    <dbReference type="NCBI Taxonomy" id="1070528"/>
    <lineage>
        <taxon>unclassified sequences</taxon>
        <taxon>metagenomes</taxon>
        <taxon>organismal metagenomes</taxon>
    </lineage>
</organism>